<evidence type="ECO:0000256" key="8">
    <source>
        <dbReference type="ARBA" id="ARBA00022527"/>
    </source>
</evidence>
<comment type="catalytic activity">
    <reaction evidence="15">
        <text>L-seryl-[protein] + ATP = O-phospho-L-seryl-[protein] + ADP + H(+)</text>
        <dbReference type="Rhea" id="RHEA:17989"/>
        <dbReference type="Rhea" id="RHEA-COMP:9863"/>
        <dbReference type="Rhea" id="RHEA-COMP:11604"/>
        <dbReference type="ChEBI" id="CHEBI:15378"/>
        <dbReference type="ChEBI" id="CHEBI:29999"/>
        <dbReference type="ChEBI" id="CHEBI:30616"/>
        <dbReference type="ChEBI" id="CHEBI:83421"/>
        <dbReference type="ChEBI" id="CHEBI:456216"/>
        <dbReference type="EC" id="2.7.11.1"/>
    </reaction>
</comment>
<comment type="function">
    <text evidence="1">May be a negative regulator of NF-kappa-B and p53-mediated gene transcription.</text>
</comment>
<dbReference type="GeneTree" id="ENSGT00950000182986"/>
<evidence type="ECO:0000256" key="16">
    <source>
        <dbReference type="SAM" id="MobiDB-lite"/>
    </source>
</evidence>
<dbReference type="FunFam" id="1.10.510.10:FF:000269">
    <property type="entry name" value="Serine/threonine-protein kinase 40"/>
    <property type="match status" value="1"/>
</dbReference>
<dbReference type="InterPro" id="IPR008271">
    <property type="entry name" value="Ser/Thr_kinase_AS"/>
</dbReference>
<keyword evidence="7" id="KW-0963">Cytoplasm</keyword>
<evidence type="ECO:0000256" key="5">
    <source>
        <dbReference type="ARBA" id="ARBA00012513"/>
    </source>
</evidence>
<dbReference type="SUPFAM" id="SSF56112">
    <property type="entry name" value="Protein kinase-like (PK-like)"/>
    <property type="match status" value="1"/>
</dbReference>
<feature type="domain" description="Protein kinase" evidence="17">
    <location>
        <begin position="35"/>
        <end position="339"/>
    </location>
</feature>
<evidence type="ECO:0000256" key="2">
    <source>
        <dbReference type="ARBA" id="ARBA00004123"/>
    </source>
</evidence>
<reference evidence="18" key="2">
    <citation type="submission" date="2025-09" db="UniProtKB">
        <authorList>
            <consortium name="Ensembl"/>
        </authorList>
    </citation>
    <scope>IDENTIFICATION</scope>
</reference>
<evidence type="ECO:0000256" key="4">
    <source>
        <dbReference type="ARBA" id="ARBA00006692"/>
    </source>
</evidence>
<dbReference type="EC" id="2.7.11.1" evidence="5"/>
<protein>
    <recommendedName>
        <fullName evidence="6">Serine/threonine-protein kinase 40</fullName>
        <ecNumber evidence="5">2.7.11.1</ecNumber>
    </recommendedName>
</protein>
<dbReference type="GO" id="GO:0005737">
    <property type="term" value="C:cytoplasm"/>
    <property type="evidence" value="ECO:0007669"/>
    <property type="project" value="UniProtKB-SubCell"/>
</dbReference>
<reference evidence="18" key="1">
    <citation type="submission" date="2025-08" db="UniProtKB">
        <authorList>
            <consortium name="Ensembl"/>
        </authorList>
    </citation>
    <scope>IDENTIFICATION</scope>
</reference>
<dbReference type="InterPro" id="IPR000719">
    <property type="entry name" value="Prot_kinase_dom"/>
</dbReference>
<dbReference type="Proteomes" id="UP000233020">
    <property type="component" value="Unplaced"/>
</dbReference>
<dbReference type="InterPro" id="IPR024104">
    <property type="entry name" value="Tribbles/Ser_Thr_kinase_40"/>
</dbReference>
<evidence type="ECO:0000256" key="13">
    <source>
        <dbReference type="ARBA" id="ARBA00023242"/>
    </source>
</evidence>
<keyword evidence="8" id="KW-0723">Serine/threonine-protein kinase</keyword>
<dbReference type="CDD" id="cd13974">
    <property type="entry name" value="STKc_SHIK"/>
    <property type="match status" value="1"/>
</dbReference>
<dbReference type="Ensembl" id="ENSANAT00000035872.1">
    <property type="protein sequence ID" value="ENSANAP00000018010.1"/>
    <property type="gene ID" value="ENSANAG00000026859.1"/>
</dbReference>
<evidence type="ECO:0000256" key="7">
    <source>
        <dbReference type="ARBA" id="ARBA00022490"/>
    </source>
</evidence>
<sequence length="426" mass="48028">MKRRASDRGAGETSARAKALGSGISGNNAKRAGPFILGPRLGNSPVPSIVQCLARKDGTDDFYQLKILTLEERGDQGIESQEERQGKMLLHTEYSLLSLLHTQDGVVHHHGLFQDRTCEIVEDTESSRMVKKMKKRICLVLDCLCAHDFSDKTADLINLQHYVIKEKRLSERETVVIFYDVVRVVEALHQKNIVHRDLKLGNMVLNKRTHRITITNFCLGKHLVSEGDLLKDQRGSPAYISPDVLSGRPYRGKPSDMWALGVVLFTMLYGQFPFYDSIPQELFRKIKAAEYTIPEDGRVSENTVCLIRKLLVLDPQQRLAAADVLEALSAIIASWHKAVSSGPLLPRKAACSQPAKVTEECSQYEFENYMRQQLLLAEEKSSIHDARSWVPKRQFGSVPPVRRLGHDAQPMTSLDTAILAQRYLRK</sequence>
<evidence type="ECO:0000256" key="12">
    <source>
        <dbReference type="ARBA" id="ARBA00022840"/>
    </source>
</evidence>
<evidence type="ECO:0000256" key="10">
    <source>
        <dbReference type="ARBA" id="ARBA00022741"/>
    </source>
</evidence>
<dbReference type="PANTHER" id="PTHR22961:SF16">
    <property type="entry name" value="SERINE_THREONINE-PROTEIN KINASE 40"/>
    <property type="match status" value="1"/>
</dbReference>
<comment type="subcellular location">
    <subcellularLocation>
        <location evidence="3">Cytoplasm</location>
    </subcellularLocation>
    <subcellularLocation>
        <location evidence="2">Nucleus</location>
    </subcellularLocation>
</comment>
<evidence type="ECO:0000313" key="18">
    <source>
        <dbReference type="Ensembl" id="ENSANAP00000018010.1"/>
    </source>
</evidence>
<feature type="region of interest" description="Disordered" evidence="16">
    <location>
        <begin position="1"/>
        <end position="25"/>
    </location>
</feature>
<evidence type="ECO:0000256" key="6">
    <source>
        <dbReference type="ARBA" id="ARBA00016813"/>
    </source>
</evidence>
<gene>
    <name evidence="18" type="primary">STK40</name>
</gene>
<dbReference type="Gene3D" id="1.10.510.10">
    <property type="entry name" value="Transferase(Phosphotransferase) domain 1"/>
    <property type="match status" value="1"/>
</dbReference>
<evidence type="ECO:0000256" key="14">
    <source>
        <dbReference type="ARBA" id="ARBA00047899"/>
    </source>
</evidence>
<feature type="compositionally biased region" description="Basic and acidic residues" evidence="16">
    <location>
        <begin position="1"/>
        <end position="10"/>
    </location>
</feature>
<evidence type="ECO:0000313" key="19">
    <source>
        <dbReference type="Proteomes" id="UP000233020"/>
    </source>
</evidence>
<evidence type="ECO:0000256" key="15">
    <source>
        <dbReference type="ARBA" id="ARBA00048679"/>
    </source>
</evidence>
<evidence type="ECO:0000256" key="11">
    <source>
        <dbReference type="ARBA" id="ARBA00022777"/>
    </source>
</evidence>
<dbReference type="PROSITE" id="PS50011">
    <property type="entry name" value="PROTEIN_KINASE_DOM"/>
    <property type="match status" value="1"/>
</dbReference>
<dbReference type="GO" id="GO:0005634">
    <property type="term" value="C:nucleus"/>
    <property type="evidence" value="ECO:0007669"/>
    <property type="project" value="UniProtKB-SubCell"/>
</dbReference>
<evidence type="ECO:0000256" key="3">
    <source>
        <dbReference type="ARBA" id="ARBA00004496"/>
    </source>
</evidence>
<dbReference type="GO" id="GO:0004674">
    <property type="term" value="F:protein serine/threonine kinase activity"/>
    <property type="evidence" value="ECO:0007669"/>
    <property type="project" value="UniProtKB-KW"/>
</dbReference>
<dbReference type="PROSITE" id="PS00108">
    <property type="entry name" value="PROTEIN_KINASE_ST"/>
    <property type="match status" value="1"/>
</dbReference>
<keyword evidence="12" id="KW-0067">ATP-binding</keyword>
<keyword evidence="9" id="KW-0808">Transferase</keyword>
<keyword evidence="13" id="KW-0539">Nucleus</keyword>
<evidence type="ECO:0000256" key="1">
    <source>
        <dbReference type="ARBA" id="ARBA00003412"/>
    </source>
</evidence>
<dbReference type="GO" id="GO:0005524">
    <property type="term" value="F:ATP binding"/>
    <property type="evidence" value="ECO:0007669"/>
    <property type="project" value="UniProtKB-KW"/>
</dbReference>
<keyword evidence="19" id="KW-1185">Reference proteome</keyword>
<comment type="similarity">
    <text evidence="4">Belongs to the protein kinase superfamily. CAMK Ser/Thr protein kinase family.</text>
</comment>
<dbReference type="AlphaFoldDB" id="A0A2K5DAP8"/>
<keyword evidence="11" id="KW-0418">Kinase</keyword>
<dbReference type="InterPro" id="IPR011009">
    <property type="entry name" value="Kinase-like_dom_sf"/>
</dbReference>
<dbReference type="PANTHER" id="PTHR22961">
    <property type="entry name" value="SER/THR PROTEIN KINASE-TRB"/>
    <property type="match status" value="1"/>
</dbReference>
<comment type="catalytic activity">
    <reaction evidence="14">
        <text>L-threonyl-[protein] + ATP = O-phospho-L-threonyl-[protein] + ADP + H(+)</text>
        <dbReference type="Rhea" id="RHEA:46608"/>
        <dbReference type="Rhea" id="RHEA-COMP:11060"/>
        <dbReference type="Rhea" id="RHEA-COMP:11605"/>
        <dbReference type="ChEBI" id="CHEBI:15378"/>
        <dbReference type="ChEBI" id="CHEBI:30013"/>
        <dbReference type="ChEBI" id="CHEBI:30616"/>
        <dbReference type="ChEBI" id="CHEBI:61977"/>
        <dbReference type="ChEBI" id="CHEBI:456216"/>
        <dbReference type="EC" id="2.7.11.1"/>
    </reaction>
</comment>
<dbReference type="SMART" id="SM00220">
    <property type="entry name" value="S_TKc"/>
    <property type="match status" value="1"/>
</dbReference>
<evidence type="ECO:0000256" key="9">
    <source>
        <dbReference type="ARBA" id="ARBA00022679"/>
    </source>
</evidence>
<keyword evidence="10" id="KW-0547">Nucleotide-binding</keyword>
<dbReference type="Pfam" id="PF00069">
    <property type="entry name" value="Pkinase"/>
    <property type="match status" value="1"/>
</dbReference>
<name>A0A2K5DAP8_AOTNA</name>
<dbReference type="InterPro" id="IPR024236">
    <property type="entry name" value="Ser/Thr_kinase_40"/>
</dbReference>
<organism evidence="18 19">
    <name type="scientific">Aotus nancymaae</name>
    <name type="common">Ma's night monkey</name>
    <dbReference type="NCBI Taxonomy" id="37293"/>
    <lineage>
        <taxon>Eukaryota</taxon>
        <taxon>Metazoa</taxon>
        <taxon>Chordata</taxon>
        <taxon>Craniata</taxon>
        <taxon>Vertebrata</taxon>
        <taxon>Euteleostomi</taxon>
        <taxon>Mammalia</taxon>
        <taxon>Eutheria</taxon>
        <taxon>Euarchontoglires</taxon>
        <taxon>Primates</taxon>
        <taxon>Haplorrhini</taxon>
        <taxon>Platyrrhini</taxon>
        <taxon>Aotidae</taxon>
        <taxon>Aotus</taxon>
    </lineage>
</organism>
<proteinExistence type="inferred from homology"/>
<evidence type="ECO:0000259" key="17">
    <source>
        <dbReference type="PROSITE" id="PS50011"/>
    </source>
</evidence>
<accession>A0A2K5DAP8</accession>